<comment type="caution">
    <text evidence="6">The sequence shown here is derived from an EMBL/GenBank/DDBJ whole genome shotgun (WGS) entry which is preliminary data.</text>
</comment>
<organism evidence="6 7">
    <name type="scientific">Blastocystis sp. subtype 1 (strain ATCC 50177 / NandII)</name>
    <dbReference type="NCBI Taxonomy" id="478820"/>
    <lineage>
        <taxon>Eukaryota</taxon>
        <taxon>Sar</taxon>
        <taxon>Stramenopiles</taxon>
        <taxon>Bigyra</taxon>
        <taxon>Opalozoa</taxon>
        <taxon>Opalinata</taxon>
        <taxon>Blastocystidae</taxon>
        <taxon>Blastocystis</taxon>
    </lineage>
</organism>
<dbReference type="EMBL" id="LXWW01000530">
    <property type="protein sequence ID" value="OAO12636.1"/>
    <property type="molecule type" value="Genomic_DNA"/>
</dbReference>
<dbReference type="Gene3D" id="2.60.40.10">
    <property type="entry name" value="Immunoglobulins"/>
    <property type="match status" value="1"/>
</dbReference>
<evidence type="ECO:0000256" key="3">
    <source>
        <dbReference type="ARBA" id="ARBA00023277"/>
    </source>
</evidence>
<evidence type="ECO:0000313" key="7">
    <source>
        <dbReference type="Proteomes" id="UP000078348"/>
    </source>
</evidence>
<keyword evidence="1" id="KW-0732">Signal</keyword>
<sequence>NRNYEGFYFSGGATLGLFDNGTREHAQAQGINAQPAPTAYANKDTVENGWLTRKIYFGDNGNGGYCYKVNGSTIVNYTAADLAPVLGDLTRVQITVMADEASATYKIKGEYKLSNFAQMPTTDSAEEVYVKDSGNDVTFTVRYPANVEFAKIEDASGRALASADYTLSEGTLTLKSTLLETLNNGVQTFKITTNVGTTLVLRVNVRSAVSLTPQTALKAKIGQFEDITVKVELVGEDAVRSIHLNGETLTDVLEGDIVTLSAE</sequence>
<dbReference type="AlphaFoldDB" id="A0A196S8F2"/>
<proteinExistence type="predicted"/>
<feature type="non-terminal residue" evidence="6">
    <location>
        <position position="263"/>
    </location>
</feature>
<keyword evidence="4" id="KW-0624">Polysaccharide degradation</keyword>
<dbReference type="InterPro" id="IPR005102">
    <property type="entry name" value="Carbo-bd_X2"/>
</dbReference>
<evidence type="ECO:0000259" key="5">
    <source>
        <dbReference type="Pfam" id="PF03442"/>
    </source>
</evidence>
<keyword evidence="2" id="KW-0136">Cellulose degradation</keyword>
<dbReference type="GO" id="GO:0030245">
    <property type="term" value="P:cellulose catabolic process"/>
    <property type="evidence" value="ECO:0007669"/>
    <property type="project" value="UniProtKB-KW"/>
</dbReference>
<evidence type="ECO:0000256" key="1">
    <source>
        <dbReference type="ARBA" id="ARBA00022729"/>
    </source>
</evidence>
<dbReference type="Proteomes" id="UP000078348">
    <property type="component" value="Unassembled WGS sequence"/>
</dbReference>
<gene>
    <name evidence="6" type="ORF">AV274_5686</name>
</gene>
<evidence type="ECO:0000313" key="6">
    <source>
        <dbReference type="EMBL" id="OAO12636.1"/>
    </source>
</evidence>
<dbReference type="InterPro" id="IPR013783">
    <property type="entry name" value="Ig-like_fold"/>
</dbReference>
<dbReference type="Pfam" id="PF03442">
    <property type="entry name" value="CBM_X2"/>
    <property type="match status" value="1"/>
</dbReference>
<evidence type="ECO:0000256" key="4">
    <source>
        <dbReference type="ARBA" id="ARBA00023326"/>
    </source>
</evidence>
<reference evidence="6 7" key="1">
    <citation type="submission" date="2016-05" db="EMBL/GenBank/DDBJ databases">
        <title>Nuclear genome of Blastocystis sp. subtype 1 NandII.</title>
        <authorList>
            <person name="Gentekaki E."/>
            <person name="Curtis B."/>
            <person name="Stairs C."/>
            <person name="Eme L."/>
            <person name="Herman E."/>
            <person name="Klimes V."/>
            <person name="Arias M.C."/>
            <person name="Elias M."/>
            <person name="Hilliou F."/>
            <person name="Klute M."/>
            <person name="Malik S.-B."/>
            <person name="Pightling A."/>
            <person name="Rachubinski R."/>
            <person name="Salas D."/>
            <person name="Schlacht A."/>
            <person name="Suga H."/>
            <person name="Archibald J."/>
            <person name="Ball S.G."/>
            <person name="Clark G."/>
            <person name="Dacks J."/>
            <person name="Van Der Giezen M."/>
            <person name="Tsaousis A."/>
            <person name="Roger A."/>
        </authorList>
    </citation>
    <scope>NUCLEOTIDE SEQUENCE [LARGE SCALE GENOMIC DNA]</scope>
    <source>
        <strain evidence="7">ATCC 50177 / NandII</strain>
    </source>
</reference>
<feature type="domain" description="Carbohydrate binding X2" evidence="5">
    <location>
        <begin position="125"/>
        <end position="203"/>
    </location>
</feature>
<protein>
    <recommendedName>
        <fullName evidence="5">Carbohydrate binding X2 domain-containing protein</fullName>
    </recommendedName>
</protein>
<keyword evidence="3" id="KW-0119">Carbohydrate metabolism</keyword>
<accession>A0A196S8F2</accession>
<feature type="non-terminal residue" evidence="6">
    <location>
        <position position="1"/>
    </location>
</feature>
<evidence type="ECO:0000256" key="2">
    <source>
        <dbReference type="ARBA" id="ARBA00023001"/>
    </source>
</evidence>
<name>A0A196S8F2_BLAHN</name>
<keyword evidence="7" id="KW-1185">Reference proteome</keyword>